<proteinExistence type="predicted"/>
<evidence type="ECO:0000313" key="2">
    <source>
        <dbReference type="Proteomes" id="UP000192900"/>
    </source>
</evidence>
<keyword evidence="2" id="KW-1185">Reference proteome</keyword>
<dbReference type="AlphaFoldDB" id="A0A1W6B6U4"/>
<dbReference type="KEGG" id="palh:B1H58_12845"/>
<name>A0A1W6B6U4_9GAMM</name>
<dbReference type="RefSeq" id="WP_085070846.1">
    <property type="nucleotide sequence ID" value="NZ_CP019706.1"/>
</dbReference>
<protein>
    <submittedName>
        <fullName evidence="1">Uncharacterized protein</fullName>
    </submittedName>
</protein>
<dbReference type="Proteomes" id="UP000192900">
    <property type="component" value="Chromosome"/>
</dbReference>
<evidence type="ECO:0000313" key="1">
    <source>
        <dbReference type="EMBL" id="ARJ42828.1"/>
    </source>
</evidence>
<gene>
    <name evidence="1" type="ORF">B1H58_12845</name>
</gene>
<organism evidence="1 2">
    <name type="scientific">Pantoea alhagi</name>
    <dbReference type="NCBI Taxonomy" id="1891675"/>
    <lineage>
        <taxon>Bacteria</taxon>
        <taxon>Pseudomonadati</taxon>
        <taxon>Pseudomonadota</taxon>
        <taxon>Gammaproteobacteria</taxon>
        <taxon>Enterobacterales</taxon>
        <taxon>Erwiniaceae</taxon>
        <taxon>Pantoea</taxon>
    </lineage>
</organism>
<reference evidence="1 2" key="1">
    <citation type="submission" date="2017-02" db="EMBL/GenBank/DDBJ databases">
        <title>Complete genome sequence of the drought resistance-promoting endophyte Pantoea alhagi LTYR-11Z.</title>
        <authorList>
            <person name="Zhang L."/>
        </authorList>
    </citation>
    <scope>NUCLEOTIDE SEQUENCE [LARGE SCALE GENOMIC DNA]</scope>
    <source>
        <strain evidence="1 2">LTYR-11Z</strain>
    </source>
</reference>
<accession>A0A1W6B6U4</accession>
<sequence length="67" mass="7284">MSDRPESCLNAVPVCQTSQFLPCEAHVLFFRQAKLCGNIFVNYQGSGNNLSAAVKHIYIAVLPAGDE</sequence>
<dbReference type="EMBL" id="CP019706">
    <property type="protein sequence ID" value="ARJ42828.1"/>
    <property type="molecule type" value="Genomic_DNA"/>
</dbReference>